<reference evidence="13" key="1">
    <citation type="submission" date="2019-03" db="EMBL/GenBank/DDBJ databases">
        <title>Long read genome sequence of the mycoparasitic Pythium oligandrum ATCC 38472 isolated from sugarbeet rhizosphere.</title>
        <authorList>
            <person name="Gaulin E."/>
        </authorList>
    </citation>
    <scope>NUCLEOTIDE SEQUENCE</scope>
    <source>
        <strain evidence="13">ATCC 38472_TT</strain>
    </source>
</reference>
<dbReference type="GO" id="GO:0050661">
    <property type="term" value="F:NADP binding"/>
    <property type="evidence" value="ECO:0007669"/>
    <property type="project" value="InterPro"/>
</dbReference>
<dbReference type="EMBL" id="SPLM01000108">
    <property type="protein sequence ID" value="TMW60551.1"/>
    <property type="molecule type" value="Genomic_DNA"/>
</dbReference>
<feature type="domain" description="Homoserine dehydrogenase catalytic" evidence="11">
    <location>
        <begin position="171"/>
        <end position="366"/>
    </location>
</feature>
<evidence type="ECO:0000313" key="13">
    <source>
        <dbReference type="EMBL" id="TMW60551.1"/>
    </source>
</evidence>
<evidence type="ECO:0000256" key="4">
    <source>
        <dbReference type="ARBA" id="ARBA00013213"/>
    </source>
</evidence>
<evidence type="ECO:0000256" key="7">
    <source>
        <dbReference type="ARBA" id="ARBA00022857"/>
    </source>
</evidence>
<sequence length="375" mass="40018">MKRIGVIAAGAGAVGAQFLRVLEERFCTKELTVCVVAIGDSRGFVCNVDKGLAWSDVHAVLQHKSDGQTIPSWKPSDLNEIDTLDTLVAVVDYITSRPRGFDDYIVIDCTSSNQIASALVHASTNDFAVVMANKLPLSGSMEQYRQLAWSSDGTVRSQRVRYEATVGAGLPVVDTVKHVVASRDTIQTIQGSLSGTMAFIFSKMTSGSSFSEALLGSHRAGITEADPRDDLSGVDVARKMIIVAREMGFSVEIDSHVDIEPLLPPAMFELPIESFFDKLSKFDGGFAQRMQAAKAADSTLAYLGSISPDGRVRVGLEVVPLTSVFAQTTTTENAVVLHTEWFPEPLVLRGTGAGIHSTAAALASDVGAIVAGHND</sequence>
<protein>
    <recommendedName>
        <fullName evidence="4">homoserine dehydrogenase</fullName>
        <ecNumber evidence="4">1.1.1.3</ecNumber>
    </recommendedName>
</protein>
<feature type="domain" description="Aspartate/homoserine dehydrogenase NAD-binding" evidence="12">
    <location>
        <begin position="10"/>
        <end position="148"/>
    </location>
</feature>
<dbReference type="Gene3D" id="3.40.50.720">
    <property type="entry name" value="NAD(P)-binding Rossmann-like Domain"/>
    <property type="match status" value="1"/>
</dbReference>
<name>A0A8K1CCS5_PYTOL</name>
<dbReference type="PANTHER" id="PTHR43070">
    <property type="match status" value="1"/>
</dbReference>
<proteinExistence type="predicted"/>
<dbReference type="AlphaFoldDB" id="A0A8K1CCS5"/>
<dbReference type="GO" id="GO:0009086">
    <property type="term" value="P:methionine biosynthetic process"/>
    <property type="evidence" value="ECO:0007669"/>
    <property type="project" value="UniProtKB-KW"/>
</dbReference>
<comment type="cofactor">
    <cofactor evidence="1">
        <name>a metal cation</name>
        <dbReference type="ChEBI" id="CHEBI:25213"/>
    </cofactor>
</comment>
<dbReference type="SUPFAM" id="SSF51735">
    <property type="entry name" value="NAD(P)-binding Rossmann-fold domains"/>
    <property type="match status" value="1"/>
</dbReference>
<keyword evidence="5" id="KW-0028">Amino-acid biosynthesis</keyword>
<evidence type="ECO:0000256" key="10">
    <source>
        <dbReference type="ARBA" id="ARBA00048841"/>
    </source>
</evidence>
<evidence type="ECO:0000256" key="8">
    <source>
        <dbReference type="ARBA" id="ARBA00023002"/>
    </source>
</evidence>
<dbReference type="InterPro" id="IPR005106">
    <property type="entry name" value="Asp/hSer_DH_NAD-bd"/>
</dbReference>
<comment type="caution">
    <text evidence="13">The sequence shown here is derived from an EMBL/GenBank/DDBJ whole genome shotgun (WGS) entry which is preliminary data.</text>
</comment>
<evidence type="ECO:0000256" key="2">
    <source>
        <dbReference type="ARBA" id="ARBA00005056"/>
    </source>
</evidence>
<keyword evidence="14" id="KW-1185">Reference proteome</keyword>
<keyword evidence="8" id="KW-0560">Oxidoreductase</keyword>
<evidence type="ECO:0000256" key="6">
    <source>
        <dbReference type="ARBA" id="ARBA00022697"/>
    </source>
</evidence>
<dbReference type="InterPro" id="IPR011147">
    <property type="entry name" value="Bifunc_Aspkin/hSer_DH"/>
</dbReference>
<evidence type="ECO:0000256" key="5">
    <source>
        <dbReference type="ARBA" id="ARBA00022605"/>
    </source>
</evidence>
<dbReference type="SUPFAM" id="SSF55347">
    <property type="entry name" value="Glyceraldehyde-3-phosphate dehydrogenase-like, C-terminal domain"/>
    <property type="match status" value="1"/>
</dbReference>
<evidence type="ECO:0000313" key="14">
    <source>
        <dbReference type="Proteomes" id="UP000794436"/>
    </source>
</evidence>
<dbReference type="GO" id="GO:0009088">
    <property type="term" value="P:threonine biosynthetic process"/>
    <property type="evidence" value="ECO:0007669"/>
    <property type="project" value="UniProtKB-UniPathway"/>
</dbReference>
<gene>
    <name evidence="13" type="ORF">Poli38472_000593</name>
</gene>
<keyword evidence="9" id="KW-0486">Methionine biosynthesis</keyword>
<organism evidence="13 14">
    <name type="scientific">Pythium oligandrum</name>
    <name type="common">Mycoparasitic fungus</name>
    <dbReference type="NCBI Taxonomy" id="41045"/>
    <lineage>
        <taxon>Eukaryota</taxon>
        <taxon>Sar</taxon>
        <taxon>Stramenopiles</taxon>
        <taxon>Oomycota</taxon>
        <taxon>Peronosporomycetes</taxon>
        <taxon>Pythiales</taxon>
        <taxon>Pythiaceae</taxon>
        <taxon>Pythium</taxon>
    </lineage>
</organism>
<dbReference type="Gene3D" id="3.30.360.10">
    <property type="entry name" value="Dihydrodipicolinate Reductase, domain 2"/>
    <property type="match status" value="1"/>
</dbReference>
<keyword evidence="7" id="KW-0521">NADP</keyword>
<comment type="pathway">
    <text evidence="3">Amino-acid biosynthesis; L-methionine biosynthesis via de novo pathway; L-homoserine from L-aspartate: step 3/3.</text>
</comment>
<dbReference type="PANTHER" id="PTHR43070:SF3">
    <property type="entry name" value="HOMOSERINE DEHYDROGENASE"/>
    <property type="match status" value="1"/>
</dbReference>
<dbReference type="UniPathway" id="UPA00051">
    <property type="reaction ID" value="UER00465"/>
</dbReference>
<evidence type="ECO:0000256" key="9">
    <source>
        <dbReference type="ARBA" id="ARBA00023167"/>
    </source>
</evidence>
<dbReference type="InterPro" id="IPR001342">
    <property type="entry name" value="HDH_cat"/>
</dbReference>
<dbReference type="GO" id="GO:0004412">
    <property type="term" value="F:homoserine dehydrogenase activity"/>
    <property type="evidence" value="ECO:0007669"/>
    <property type="project" value="UniProtKB-EC"/>
</dbReference>
<keyword evidence="6" id="KW-0791">Threonine biosynthesis</keyword>
<dbReference type="UniPathway" id="UPA00050">
    <property type="reaction ID" value="UER00063"/>
</dbReference>
<evidence type="ECO:0000259" key="12">
    <source>
        <dbReference type="Pfam" id="PF03447"/>
    </source>
</evidence>
<comment type="pathway">
    <text evidence="2">Amino-acid biosynthesis; L-threonine biosynthesis; L-threonine from L-aspartate: step 3/5.</text>
</comment>
<dbReference type="EC" id="1.1.1.3" evidence="4"/>
<dbReference type="Proteomes" id="UP000794436">
    <property type="component" value="Unassembled WGS sequence"/>
</dbReference>
<accession>A0A8K1CCS5</accession>
<evidence type="ECO:0000256" key="3">
    <source>
        <dbReference type="ARBA" id="ARBA00005062"/>
    </source>
</evidence>
<dbReference type="InterPro" id="IPR036291">
    <property type="entry name" value="NAD(P)-bd_dom_sf"/>
</dbReference>
<evidence type="ECO:0000259" key="11">
    <source>
        <dbReference type="Pfam" id="PF00742"/>
    </source>
</evidence>
<dbReference type="OrthoDB" id="67851at2759"/>
<dbReference type="Pfam" id="PF03447">
    <property type="entry name" value="NAD_binding_3"/>
    <property type="match status" value="1"/>
</dbReference>
<comment type="catalytic activity">
    <reaction evidence="10">
        <text>L-homoserine + NADP(+) = L-aspartate 4-semialdehyde + NADPH + H(+)</text>
        <dbReference type="Rhea" id="RHEA:15761"/>
        <dbReference type="ChEBI" id="CHEBI:15378"/>
        <dbReference type="ChEBI" id="CHEBI:57476"/>
        <dbReference type="ChEBI" id="CHEBI:57783"/>
        <dbReference type="ChEBI" id="CHEBI:58349"/>
        <dbReference type="ChEBI" id="CHEBI:537519"/>
        <dbReference type="EC" id="1.1.1.3"/>
    </reaction>
    <physiologicalReaction direction="right-to-left" evidence="10">
        <dbReference type="Rhea" id="RHEA:15763"/>
    </physiologicalReaction>
</comment>
<evidence type="ECO:0000256" key="1">
    <source>
        <dbReference type="ARBA" id="ARBA00001920"/>
    </source>
</evidence>
<dbReference type="FunFam" id="3.30.360.10:FF:000006">
    <property type="entry name" value="Bifunctional aspartokinase/homoserine dehydrogenase"/>
    <property type="match status" value="1"/>
</dbReference>
<dbReference type="Pfam" id="PF00742">
    <property type="entry name" value="Homoserine_dh"/>
    <property type="match status" value="1"/>
</dbReference>